<feature type="coiled-coil region" evidence="1">
    <location>
        <begin position="204"/>
        <end position="247"/>
    </location>
</feature>
<proteinExistence type="predicted"/>
<reference evidence="3" key="1">
    <citation type="submission" date="2020-04" db="EMBL/GenBank/DDBJ databases">
        <authorList>
            <person name="Alioto T."/>
            <person name="Alioto T."/>
            <person name="Gomez Garrido J."/>
        </authorList>
    </citation>
    <scope>NUCLEOTIDE SEQUENCE</scope>
    <source>
        <strain evidence="3">A484AB</strain>
    </source>
</reference>
<evidence type="ECO:0000313" key="3">
    <source>
        <dbReference type="EMBL" id="CAB4032935.1"/>
    </source>
</evidence>
<gene>
    <name evidence="3" type="ORF">PACLA_8A035949</name>
</gene>
<evidence type="ECO:0000313" key="4">
    <source>
        <dbReference type="Proteomes" id="UP001152795"/>
    </source>
</evidence>
<feature type="region of interest" description="Disordered" evidence="2">
    <location>
        <begin position="1"/>
        <end position="22"/>
    </location>
</feature>
<dbReference type="OrthoDB" id="5988314at2759"/>
<organism evidence="3 4">
    <name type="scientific">Paramuricea clavata</name>
    <name type="common">Red gorgonian</name>
    <name type="synonym">Violescent sea-whip</name>
    <dbReference type="NCBI Taxonomy" id="317549"/>
    <lineage>
        <taxon>Eukaryota</taxon>
        <taxon>Metazoa</taxon>
        <taxon>Cnidaria</taxon>
        <taxon>Anthozoa</taxon>
        <taxon>Octocorallia</taxon>
        <taxon>Malacalcyonacea</taxon>
        <taxon>Plexauridae</taxon>
        <taxon>Paramuricea</taxon>
    </lineage>
</organism>
<feature type="compositionally biased region" description="Basic and acidic residues" evidence="2">
    <location>
        <begin position="135"/>
        <end position="147"/>
    </location>
</feature>
<keyword evidence="4" id="KW-1185">Reference proteome</keyword>
<dbReference type="PANTHER" id="PTHR37558">
    <property type="entry name" value="HTH CENPB-TYPE DOMAIN-CONTAINING PROTEIN"/>
    <property type="match status" value="1"/>
</dbReference>
<evidence type="ECO:0000256" key="2">
    <source>
        <dbReference type="SAM" id="MobiDB-lite"/>
    </source>
</evidence>
<dbReference type="EMBL" id="CACRXK020018823">
    <property type="protein sequence ID" value="CAB4032935.1"/>
    <property type="molecule type" value="Genomic_DNA"/>
</dbReference>
<accession>A0A6S7JKE9</accession>
<dbReference type="Proteomes" id="UP001152795">
    <property type="component" value="Unassembled WGS sequence"/>
</dbReference>
<feature type="compositionally biased region" description="Basic and acidic residues" evidence="2">
    <location>
        <begin position="1"/>
        <end position="10"/>
    </location>
</feature>
<sequence length="259" mass="30313">MEKASEKPDGQGESLNNSRYKGPFRWSNERNTLLLREAYVSEPFLSKAGSKEAGQKWTLVADNLNCFVLFHDMPRDQRSVRDQFNKIMGNYKKKKSMEEKASGITPDPPTENEEILEEIIEMLESTPIKNPAVDSRNEEKKRKEALATREIAMTTWKKAAKHGEDEQVEDEEDSGDENLGEKPKPARKRKRRSCTDPIQYLVQKTTNENELRKEELEIRRQELQLKAEQQKQQLQLQQLQLQQMMETQKKHTKFICYCH</sequence>
<dbReference type="AlphaFoldDB" id="A0A6S7JKE9"/>
<name>A0A6S7JKE9_PARCT</name>
<protein>
    <submittedName>
        <fullName evidence="3">Uncharacterized protein</fullName>
    </submittedName>
</protein>
<dbReference type="PANTHER" id="PTHR37558:SF1">
    <property type="entry name" value="HTH CENPB-TYPE DOMAIN-CONTAINING PROTEIN"/>
    <property type="match status" value="1"/>
</dbReference>
<evidence type="ECO:0000256" key="1">
    <source>
        <dbReference type="SAM" id="Coils"/>
    </source>
</evidence>
<feature type="region of interest" description="Disordered" evidence="2">
    <location>
        <begin position="127"/>
        <end position="197"/>
    </location>
</feature>
<keyword evidence="1" id="KW-0175">Coiled coil</keyword>
<comment type="caution">
    <text evidence="3">The sequence shown here is derived from an EMBL/GenBank/DDBJ whole genome shotgun (WGS) entry which is preliminary data.</text>
</comment>
<feature type="compositionally biased region" description="Acidic residues" evidence="2">
    <location>
        <begin position="166"/>
        <end position="178"/>
    </location>
</feature>